<proteinExistence type="predicted"/>
<name>A0A9D2EG98_9MICO</name>
<evidence type="ECO:0000313" key="2">
    <source>
        <dbReference type="EMBL" id="HIZ37198.1"/>
    </source>
</evidence>
<comment type="caution">
    <text evidence="2">The sequence shown here is derived from an EMBL/GenBank/DDBJ whole genome shotgun (WGS) entry which is preliminary data.</text>
</comment>
<dbReference type="InterPro" id="IPR006311">
    <property type="entry name" value="TAT_signal"/>
</dbReference>
<sequence length="457" mass="49477">MMITTTTRRRLGVGTALLASVALLAACGSGTPGQSADEDAQAGDREVVEFWHHTFTTPENEWYEQVVEDFNASQDEIFVNSTVVPGDAWDEKMTAAQAAGTAPDVYPVPGRLNDGVRLGSYLALDDLMPAEAFEQVTDAAAEISQVDGTWYGYPLLLEPQRVLYWNKDIFAEAGLDPESPPTSWDELYEACEQIQPVLADGQFCIETFSDQDTLAWSTVAEQMHVAGHLPISEDWTTAEATDPAYEELIEHYTTLYDEGYIPRQSLAAGNSAAPFGEGEVAMITQGSWGMSELVADYPEVVESTGVAPTVTSDGNQTETLTTVGNFKWVIDANTDNAEATAAFIEYVLAGDTDVLLPFFVNTQFTKAPAREDVAEAVNADPGAADAPWSEVITEDVVPYTIGEPLYPWDVNVAMGLAIQQSMMGDTAPADALAEANATIEQIIEREDLPANREELGD</sequence>
<feature type="chain" id="PRO_5038372083" evidence="1">
    <location>
        <begin position="26"/>
        <end position="457"/>
    </location>
</feature>
<reference evidence="2" key="1">
    <citation type="journal article" date="2021" name="PeerJ">
        <title>Extensive microbial diversity within the chicken gut microbiome revealed by metagenomics and culture.</title>
        <authorList>
            <person name="Gilroy R."/>
            <person name="Ravi A."/>
            <person name="Getino M."/>
            <person name="Pursley I."/>
            <person name="Horton D.L."/>
            <person name="Alikhan N.F."/>
            <person name="Baker D."/>
            <person name="Gharbi K."/>
            <person name="Hall N."/>
            <person name="Watson M."/>
            <person name="Adriaenssens E.M."/>
            <person name="Foster-Nyarko E."/>
            <person name="Jarju S."/>
            <person name="Secka A."/>
            <person name="Antonio M."/>
            <person name="Oren A."/>
            <person name="Chaudhuri R.R."/>
            <person name="La Ragione R."/>
            <person name="Hildebrand F."/>
            <person name="Pallen M.J."/>
        </authorList>
    </citation>
    <scope>NUCLEOTIDE SEQUENCE</scope>
    <source>
        <strain evidence="2">ChiGjej4B4-7305</strain>
    </source>
</reference>
<reference evidence="2" key="2">
    <citation type="submission" date="2021-04" db="EMBL/GenBank/DDBJ databases">
        <authorList>
            <person name="Gilroy R."/>
        </authorList>
    </citation>
    <scope>NUCLEOTIDE SEQUENCE</scope>
    <source>
        <strain evidence="2">ChiGjej4B4-7305</strain>
    </source>
</reference>
<dbReference type="EMBL" id="DXBY01000268">
    <property type="protein sequence ID" value="HIZ37198.1"/>
    <property type="molecule type" value="Genomic_DNA"/>
</dbReference>
<dbReference type="PANTHER" id="PTHR43649:SF12">
    <property type="entry name" value="DIACETYLCHITOBIOSE BINDING PROTEIN DASA"/>
    <property type="match status" value="1"/>
</dbReference>
<organism evidence="2 3">
    <name type="scientific">Candidatus Ruania gallistercoris</name>
    <dbReference type="NCBI Taxonomy" id="2838746"/>
    <lineage>
        <taxon>Bacteria</taxon>
        <taxon>Bacillati</taxon>
        <taxon>Actinomycetota</taxon>
        <taxon>Actinomycetes</taxon>
        <taxon>Micrococcales</taxon>
        <taxon>Ruaniaceae</taxon>
        <taxon>Ruania</taxon>
    </lineage>
</organism>
<dbReference type="InterPro" id="IPR050490">
    <property type="entry name" value="Bact_solute-bd_prot1"/>
</dbReference>
<keyword evidence="1" id="KW-0732">Signal</keyword>
<dbReference type="AlphaFoldDB" id="A0A9D2EG98"/>
<dbReference type="PANTHER" id="PTHR43649">
    <property type="entry name" value="ARABINOSE-BINDING PROTEIN-RELATED"/>
    <property type="match status" value="1"/>
</dbReference>
<dbReference type="InterPro" id="IPR006059">
    <property type="entry name" value="SBP"/>
</dbReference>
<dbReference type="SUPFAM" id="SSF53850">
    <property type="entry name" value="Periplasmic binding protein-like II"/>
    <property type="match status" value="1"/>
</dbReference>
<dbReference type="Gene3D" id="3.40.190.10">
    <property type="entry name" value="Periplasmic binding protein-like II"/>
    <property type="match status" value="1"/>
</dbReference>
<feature type="signal peptide" evidence="1">
    <location>
        <begin position="1"/>
        <end position="25"/>
    </location>
</feature>
<evidence type="ECO:0000256" key="1">
    <source>
        <dbReference type="SAM" id="SignalP"/>
    </source>
</evidence>
<gene>
    <name evidence="2" type="ORF">H9815_15595</name>
</gene>
<accession>A0A9D2EG98</accession>
<dbReference type="Pfam" id="PF01547">
    <property type="entry name" value="SBP_bac_1"/>
    <property type="match status" value="1"/>
</dbReference>
<protein>
    <submittedName>
        <fullName evidence="2">Extracellular solute-binding protein</fullName>
    </submittedName>
</protein>
<evidence type="ECO:0000313" key="3">
    <source>
        <dbReference type="Proteomes" id="UP000824037"/>
    </source>
</evidence>
<dbReference type="PROSITE" id="PS51318">
    <property type="entry name" value="TAT"/>
    <property type="match status" value="1"/>
</dbReference>
<dbReference type="Proteomes" id="UP000824037">
    <property type="component" value="Unassembled WGS sequence"/>
</dbReference>